<accession>A0A830ZAH6</accession>
<evidence type="ECO:0000313" key="2">
    <source>
        <dbReference type="EMBL" id="APZ07781.1"/>
    </source>
</evidence>
<keyword evidence="3" id="KW-1185">Reference proteome</keyword>
<evidence type="ECO:0000313" key="3">
    <source>
        <dbReference type="Proteomes" id="UP000187148"/>
    </source>
</evidence>
<keyword evidence="1" id="KW-0472">Membrane</keyword>
<feature type="transmembrane region" description="Helical" evidence="1">
    <location>
        <begin position="60"/>
        <end position="76"/>
    </location>
</feature>
<protein>
    <submittedName>
        <fullName evidence="2">Uncharacterized protein</fullName>
    </submittedName>
</protein>
<dbReference type="Proteomes" id="UP000187148">
    <property type="component" value="Plasmid p888-76-1"/>
</dbReference>
<keyword evidence="1" id="KW-0812">Transmembrane</keyword>
<feature type="transmembrane region" description="Helical" evidence="1">
    <location>
        <begin position="33"/>
        <end position="53"/>
    </location>
</feature>
<proteinExistence type="predicted"/>
<evidence type="ECO:0000256" key="1">
    <source>
        <dbReference type="SAM" id="Phobius"/>
    </source>
</evidence>
<organism evidence="2 3">
    <name type="scientific">Kosakonia cowanii JCM 10956 = DSM 18146</name>
    <dbReference type="NCBI Taxonomy" id="1300165"/>
    <lineage>
        <taxon>Bacteria</taxon>
        <taxon>Pseudomonadati</taxon>
        <taxon>Pseudomonadota</taxon>
        <taxon>Gammaproteobacteria</taxon>
        <taxon>Enterobacterales</taxon>
        <taxon>Enterobacteriaceae</taxon>
        <taxon>Kosakonia</taxon>
    </lineage>
</organism>
<dbReference type="KEGG" id="kco:BWI95_22285"/>
<geneLocation type="plasmid" evidence="2 3">
    <name>p888-76-1</name>
</geneLocation>
<keyword evidence="2" id="KW-0614">Plasmid</keyword>
<feature type="transmembrane region" description="Helical" evidence="1">
    <location>
        <begin position="96"/>
        <end position="119"/>
    </location>
</feature>
<reference evidence="2 3" key="1">
    <citation type="submission" date="2017-01" db="EMBL/GenBank/DDBJ databases">
        <authorList>
            <person name="Cao J.-M."/>
        </authorList>
    </citation>
    <scope>NUCLEOTIDE SEQUENCE [LARGE SCALE GENOMIC DNA]</scope>
    <source>
        <strain evidence="2 3">888-76</strain>
        <plasmid evidence="2 3">p888-76-1</plasmid>
    </source>
</reference>
<dbReference type="EMBL" id="CP019446">
    <property type="protein sequence ID" value="APZ07781.1"/>
    <property type="molecule type" value="Genomic_DNA"/>
</dbReference>
<name>A0A830ZAH6_9ENTR</name>
<keyword evidence="1" id="KW-1133">Transmembrane helix</keyword>
<gene>
    <name evidence="2" type="ORF">BWI95_22285</name>
</gene>
<sequence length="124" mass="14179">MNGSYLLITYTLLLTPLPAWVVAGTVREEDRRLSICASVITFLIQCVAIAILWKDITAKPFLFFLTYTLCQVQVIFQMNTVRGWGPKDVSRRSQPALFSVVMNALAYAVPLWLMAGYMFRRLPW</sequence>
<dbReference type="AlphaFoldDB" id="A0A830ZAH6"/>